<proteinExistence type="predicted"/>
<evidence type="ECO:0000259" key="1">
    <source>
        <dbReference type="Pfam" id="PF03819"/>
    </source>
</evidence>
<name>A0A399F097_9DEIN</name>
<dbReference type="InterPro" id="IPR004518">
    <property type="entry name" value="MazG-like_dom"/>
</dbReference>
<reference evidence="2 3" key="1">
    <citation type="submission" date="2018-08" db="EMBL/GenBank/DDBJ databases">
        <title>Meiothermus roseus NBRC 110900 genome sequencing project.</title>
        <authorList>
            <person name="Da Costa M.S."/>
            <person name="Albuquerque L."/>
            <person name="Raposo P."/>
            <person name="Froufe H.J.C."/>
            <person name="Barroso C.S."/>
            <person name="Egas C."/>
        </authorList>
    </citation>
    <scope>NUCLEOTIDE SEQUENCE [LARGE SCALE GENOMIC DNA]</scope>
    <source>
        <strain evidence="2 3">NBRC 110900</strain>
    </source>
</reference>
<dbReference type="AlphaFoldDB" id="A0A399F097"/>
<comment type="caution">
    <text evidence="2">The sequence shown here is derived from an EMBL/GenBank/DDBJ whole genome shotgun (WGS) entry which is preliminary data.</text>
</comment>
<dbReference type="Proteomes" id="UP000265341">
    <property type="component" value="Unassembled WGS sequence"/>
</dbReference>
<feature type="domain" description="NTP pyrophosphohydrolase MazG-like" evidence="1">
    <location>
        <begin position="32"/>
        <end position="99"/>
    </location>
</feature>
<organism evidence="2 3">
    <name type="scientific">Calidithermus roseus</name>
    <dbReference type="NCBI Taxonomy" id="1644118"/>
    <lineage>
        <taxon>Bacteria</taxon>
        <taxon>Thermotogati</taxon>
        <taxon>Deinococcota</taxon>
        <taxon>Deinococci</taxon>
        <taxon>Thermales</taxon>
        <taxon>Thermaceae</taxon>
        <taxon>Calidithermus</taxon>
    </lineage>
</organism>
<dbReference type="SUPFAM" id="SSF101386">
    <property type="entry name" value="all-alpha NTP pyrophosphatases"/>
    <property type="match status" value="1"/>
</dbReference>
<gene>
    <name evidence="2" type="ORF">Mrose_01068</name>
</gene>
<dbReference type="RefSeq" id="WP_119276397.1">
    <property type="nucleotide sequence ID" value="NZ_QWLA01000014.1"/>
</dbReference>
<keyword evidence="3" id="KW-1185">Reference proteome</keyword>
<dbReference type="OrthoDB" id="350573at2"/>
<dbReference type="GO" id="GO:0016787">
    <property type="term" value="F:hydrolase activity"/>
    <property type="evidence" value="ECO:0007669"/>
    <property type="project" value="UniProtKB-KW"/>
</dbReference>
<evidence type="ECO:0000313" key="2">
    <source>
        <dbReference type="EMBL" id="RIH88001.1"/>
    </source>
</evidence>
<sequence length="112" mass="12706">MKVESFEHYQRESRKTWNLVHTDHPIVYPTLGLANEAGEVAGKVKKLFRDKGGQIGEIDREALKQELGDVLWYLAQIATELGLSLQEIAEANLDKLFSRLERGQIKGEGDNR</sequence>
<dbReference type="InterPro" id="IPR011379">
    <property type="entry name" value="MazG-related_GP37"/>
</dbReference>
<keyword evidence="2" id="KW-0378">Hydrolase</keyword>
<dbReference type="PIRSF" id="PIRSF006639">
    <property type="entry name" value="UCP006639_pph"/>
    <property type="match status" value="1"/>
</dbReference>
<dbReference type="EMBL" id="QWLA01000014">
    <property type="protein sequence ID" value="RIH88001.1"/>
    <property type="molecule type" value="Genomic_DNA"/>
</dbReference>
<protein>
    <submittedName>
        <fullName evidence="2">MazG nucleotide pyrophosphohydrolase domain protein</fullName>
    </submittedName>
</protein>
<dbReference type="Pfam" id="PF03819">
    <property type="entry name" value="MazG"/>
    <property type="match status" value="1"/>
</dbReference>
<dbReference type="Gene3D" id="1.10.287.1080">
    <property type="entry name" value="MazG-like"/>
    <property type="match status" value="1"/>
</dbReference>
<dbReference type="CDD" id="cd11541">
    <property type="entry name" value="NTP-PPase_u4"/>
    <property type="match status" value="1"/>
</dbReference>
<accession>A0A399F097</accession>
<evidence type="ECO:0000313" key="3">
    <source>
        <dbReference type="Proteomes" id="UP000265341"/>
    </source>
</evidence>